<gene>
    <name evidence="7" type="ORF">UM93_15650</name>
</gene>
<feature type="transmembrane region" description="Helical" evidence="6">
    <location>
        <begin position="236"/>
        <end position="255"/>
    </location>
</feature>
<feature type="transmembrane region" description="Helical" evidence="6">
    <location>
        <begin position="57"/>
        <end position="77"/>
    </location>
</feature>
<feature type="transmembrane region" description="Helical" evidence="6">
    <location>
        <begin position="159"/>
        <end position="181"/>
    </location>
</feature>
<evidence type="ECO:0000256" key="4">
    <source>
        <dbReference type="ARBA" id="ARBA00022989"/>
    </source>
</evidence>
<evidence type="ECO:0000256" key="5">
    <source>
        <dbReference type="ARBA" id="ARBA00023136"/>
    </source>
</evidence>
<evidence type="ECO:0000256" key="1">
    <source>
        <dbReference type="ARBA" id="ARBA00004651"/>
    </source>
</evidence>
<feature type="transmembrane region" description="Helical" evidence="6">
    <location>
        <begin position="131"/>
        <end position="152"/>
    </location>
</feature>
<evidence type="ECO:0000313" key="7">
    <source>
        <dbReference type="EMBL" id="AJT42560.1"/>
    </source>
</evidence>
<feature type="transmembrane region" description="Helical" evidence="6">
    <location>
        <begin position="739"/>
        <end position="760"/>
    </location>
</feature>
<feature type="transmembrane region" description="Helical" evidence="6">
    <location>
        <begin position="324"/>
        <end position="348"/>
    </location>
</feature>
<feature type="transmembrane region" description="Helical" evidence="6">
    <location>
        <begin position="388"/>
        <end position="407"/>
    </location>
</feature>
<keyword evidence="3 6" id="KW-0812">Transmembrane</keyword>
<keyword evidence="5 6" id="KW-0472">Membrane</keyword>
<keyword evidence="2" id="KW-1003">Cell membrane</keyword>
<evidence type="ECO:0000256" key="3">
    <source>
        <dbReference type="ARBA" id="ARBA00022692"/>
    </source>
</evidence>
<dbReference type="Pfam" id="PF01943">
    <property type="entry name" value="Polysacc_synt"/>
    <property type="match status" value="1"/>
</dbReference>
<reference evidence="7 8" key="1">
    <citation type="journal article" date="2015" name="Genome Announc.">
        <title>Complete Genome Sequencing of Protease-Producing Novel Arthrobacter sp. Strain IHBB 11108 Using PacBio Single-Molecule Real-Time Sequencing Technology.</title>
        <authorList>
            <person name="Kiran S."/>
            <person name="Swarnkar M.K."/>
            <person name="Pal M."/>
            <person name="Thakur R."/>
            <person name="Tewari R."/>
            <person name="Singh A.K."/>
            <person name="Gulati A."/>
        </authorList>
    </citation>
    <scope>NUCLEOTIDE SEQUENCE [LARGE SCALE GENOMIC DNA]</scope>
    <source>
        <strain evidence="7 8">IHBB 11108</strain>
    </source>
</reference>
<comment type="subcellular location">
    <subcellularLocation>
        <location evidence="1">Cell membrane</location>
        <topology evidence="1">Multi-pass membrane protein</topology>
    </subcellularLocation>
</comment>
<proteinExistence type="predicted"/>
<keyword evidence="8" id="KW-1185">Reference proteome</keyword>
<feature type="transmembrane region" description="Helical" evidence="6">
    <location>
        <begin position="446"/>
        <end position="468"/>
    </location>
</feature>
<organism evidence="7 8">
    <name type="scientific">Psychromicrobium lacuslunae</name>
    <dbReference type="NCBI Taxonomy" id="1618207"/>
    <lineage>
        <taxon>Bacteria</taxon>
        <taxon>Bacillati</taxon>
        <taxon>Actinomycetota</taxon>
        <taxon>Actinomycetes</taxon>
        <taxon>Micrococcales</taxon>
        <taxon>Micrococcaceae</taxon>
        <taxon>Psychromicrobium</taxon>
    </lineage>
</organism>
<accession>A0A0D4C2E9</accession>
<keyword evidence="4 6" id="KW-1133">Transmembrane helix</keyword>
<feature type="transmembrane region" description="Helical" evidence="6">
    <location>
        <begin position="187"/>
        <end position="207"/>
    </location>
</feature>
<evidence type="ECO:0000256" key="6">
    <source>
        <dbReference type="SAM" id="Phobius"/>
    </source>
</evidence>
<evidence type="ECO:0000256" key="2">
    <source>
        <dbReference type="ARBA" id="ARBA00022475"/>
    </source>
</evidence>
<dbReference type="EMBL" id="CP011005">
    <property type="protein sequence ID" value="AJT42560.1"/>
    <property type="molecule type" value="Genomic_DNA"/>
</dbReference>
<feature type="transmembrane region" description="Helical" evidence="6">
    <location>
        <begin position="23"/>
        <end position="45"/>
    </location>
</feature>
<evidence type="ECO:0000313" key="8">
    <source>
        <dbReference type="Proteomes" id="UP000061839"/>
    </source>
</evidence>
<sequence length="770" mass="80670">MAQEDTVPRPTEEISVSSVGKGIAWNALASVLPQFLTLLLSIAVGRLLGPAEQGVQSFMIFVATTASVVCALGLPVALQRSVSEALGAKAPERLRYLVNWSLSSSFLPGLIAAGVTFAVGRIYEPGRWVDWLAVTVYAAATTVHSVSSQALLGMRKYRAASVIGLSGQLIGVPLTILWLFFGGGITAVVLVLSVTSTLSAVITIWLLRRAIAELGLVPAARLARLDRADRRSARKALLVFAFGGGISVLLDTVVMQRSELAFLAYFHSEVPEHLAFYNVAFNATQVAVRLPLALIPVILPTVSALAAAGLLDKVRRGYAGAQRIMLVISSIASGFLLACGASLVVLIWGQAYEPAGRVLLIAAVLPVLIGPMSAMVSATLLGLGHLRAVVSSQAIGAVATLLLDLLLIPPFEIYGAAVANSVGQLVVVSALMISSRRYAGLQLPRAAEVARAVLLLVLIALPGLGLLLLGAAPLLVVAGGMIAGLLMLAIAFPFIKPLRESDVEIAGSVLTRLPGQLRKWILAGVATSAQRSGTTMEGMTGMSMEEQAEPAQQEPVVGRSRAELKSRRGFFARHWGKAVLLIIGLLLGLTVGAVAGSMQKDSYTASTTYAIVQSPSASSTANPATAGVQPRTEPGQLALLTPVIAAVVADPVTSDTVESIVGHQINAQVQQRLIPNSPLIFNVQVSATTAQEAYDVARAYEKSMPEMPKVVDSLVPAQAKLTVVTGAEEPTKNQGLPKVLLIAAGGVVGLLVFAAAIWAFSQRKNWAVKK</sequence>
<feature type="transmembrane region" description="Helical" evidence="6">
    <location>
        <begin position="413"/>
        <end position="434"/>
    </location>
</feature>
<dbReference type="PANTHER" id="PTHR30250">
    <property type="entry name" value="PST FAMILY PREDICTED COLANIC ACID TRANSPORTER"/>
    <property type="match status" value="1"/>
</dbReference>
<feature type="transmembrane region" description="Helical" evidence="6">
    <location>
        <begin position="292"/>
        <end position="312"/>
    </location>
</feature>
<protein>
    <submittedName>
        <fullName evidence="7">Uncharacterized protein</fullName>
    </submittedName>
</protein>
<dbReference type="GO" id="GO:0005886">
    <property type="term" value="C:plasma membrane"/>
    <property type="evidence" value="ECO:0007669"/>
    <property type="project" value="UniProtKB-SubCell"/>
</dbReference>
<dbReference type="KEGG" id="ari:UM93_15650"/>
<feature type="transmembrane region" description="Helical" evidence="6">
    <location>
        <begin position="474"/>
        <end position="495"/>
    </location>
</feature>
<dbReference type="STRING" id="1618207.UM93_15650"/>
<dbReference type="PANTHER" id="PTHR30250:SF11">
    <property type="entry name" value="O-ANTIGEN TRANSPORTER-RELATED"/>
    <property type="match status" value="1"/>
</dbReference>
<dbReference type="InterPro" id="IPR002797">
    <property type="entry name" value="Polysacc_synth"/>
</dbReference>
<dbReference type="PATRIC" id="fig|1618207.4.peg.3185"/>
<feature type="transmembrane region" description="Helical" evidence="6">
    <location>
        <begin position="97"/>
        <end position="119"/>
    </location>
</feature>
<dbReference type="AlphaFoldDB" id="A0A0D4C2E9"/>
<feature type="transmembrane region" description="Helical" evidence="6">
    <location>
        <begin position="575"/>
        <end position="595"/>
    </location>
</feature>
<feature type="transmembrane region" description="Helical" evidence="6">
    <location>
        <begin position="360"/>
        <end position="381"/>
    </location>
</feature>
<name>A0A0D4C2E9_9MICC</name>
<dbReference type="InterPro" id="IPR050833">
    <property type="entry name" value="Poly_Biosynth_Transport"/>
</dbReference>
<dbReference type="Proteomes" id="UP000061839">
    <property type="component" value="Chromosome"/>
</dbReference>
<dbReference type="HOGENOM" id="CLU_362763_0_0_11"/>